<reference evidence="1" key="1">
    <citation type="submission" date="2022-10" db="EMBL/GenBank/DDBJ databases">
        <title>The WGS of Solirubrobacter phytolaccae KCTC 29190.</title>
        <authorList>
            <person name="Jiang Z."/>
        </authorList>
    </citation>
    <scope>NUCLEOTIDE SEQUENCE</scope>
    <source>
        <strain evidence="1">KCTC 29190</strain>
    </source>
</reference>
<evidence type="ECO:0000313" key="2">
    <source>
        <dbReference type="Proteomes" id="UP001147653"/>
    </source>
</evidence>
<organism evidence="1 2">
    <name type="scientific">Solirubrobacter phytolaccae</name>
    <dbReference type="NCBI Taxonomy" id="1404360"/>
    <lineage>
        <taxon>Bacteria</taxon>
        <taxon>Bacillati</taxon>
        <taxon>Actinomycetota</taxon>
        <taxon>Thermoleophilia</taxon>
        <taxon>Solirubrobacterales</taxon>
        <taxon>Solirubrobacteraceae</taxon>
        <taxon>Solirubrobacter</taxon>
    </lineage>
</organism>
<sequence>MTTYDNDTLKVRLIAESQLETREVVARRAADDLLLVLAADLPDRVESVGTEYDDDAIFAEALVRTRSEQGLELTRHAVAGSELLMVSGDSYFTATHALWAAEFDPPESEHGTLVAVPNRQVVFAHPIRDRSVVAMLTPMLELARRAVERDPGQISPNLYWLREGTLALIDLEETEEQIIIPPASEFAQLLNRL</sequence>
<evidence type="ECO:0000313" key="1">
    <source>
        <dbReference type="EMBL" id="MDA0183090.1"/>
    </source>
</evidence>
<dbReference type="AlphaFoldDB" id="A0A9X3NDU1"/>
<comment type="caution">
    <text evidence="1">The sequence shown here is derived from an EMBL/GenBank/DDBJ whole genome shotgun (WGS) entry which is preliminary data.</text>
</comment>
<dbReference type="RefSeq" id="WP_270027474.1">
    <property type="nucleotide sequence ID" value="NZ_JAPDDP010000046.1"/>
</dbReference>
<keyword evidence="2" id="KW-1185">Reference proteome</keyword>
<accession>A0A9X3NDU1</accession>
<protein>
    <submittedName>
        <fullName evidence="1">Uncharacterized protein</fullName>
    </submittedName>
</protein>
<proteinExistence type="predicted"/>
<dbReference type="Proteomes" id="UP001147653">
    <property type="component" value="Unassembled WGS sequence"/>
</dbReference>
<name>A0A9X3NDU1_9ACTN</name>
<gene>
    <name evidence="1" type="ORF">OJ997_22465</name>
</gene>
<dbReference type="EMBL" id="JAPDDP010000046">
    <property type="protein sequence ID" value="MDA0183090.1"/>
    <property type="molecule type" value="Genomic_DNA"/>
</dbReference>